<accession>A0ACB9ELU2</accession>
<sequence>MMIKSLRTLGTAEVRWSRLFAAKSSDRASVHGVKQPPTHTLQDRERIEEEIEKTKEEQGKRRKEVEEKVDSQLKNSDNVVSESPESLSSS</sequence>
<comment type="caution">
    <text evidence="1">The sequence shown here is derived from an EMBL/GenBank/DDBJ whole genome shotgun (WGS) entry which is preliminary data.</text>
</comment>
<dbReference type="Proteomes" id="UP001055879">
    <property type="component" value="Linkage Group LG02"/>
</dbReference>
<dbReference type="EMBL" id="CM042048">
    <property type="protein sequence ID" value="KAI3759817.1"/>
    <property type="molecule type" value="Genomic_DNA"/>
</dbReference>
<protein>
    <submittedName>
        <fullName evidence="1">Uncharacterized protein</fullName>
    </submittedName>
</protein>
<evidence type="ECO:0000313" key="1">
    <source>
        <dbReference type="EMBL" id="KAI3759817.1"/>
    </source>
</evidence>
<name>A0ACB9ELU2_ARCLA</name>
<proteinExistence type="predicted"/>
<reference evidence="2" key="1">
    <citation type="journal article" date="2022" name="Mol. Ecol. Resour.">
        <title>The genomes of chicory, endive, great burdock and yacon provide insights into Asteraceae palaeo-polyploidization history and plant inulin production.</title>
        <authorList>
            <person name="Fan W."/>
            <person name="Wang S."/>
            <person name="Wang H."/>
            <person name="Wang A."/>
            <person name="Jiang F."/>
            <person name="Liu H."/>
            <person name="Zhao H."/>
            <person name="Xu D."/>
            <person name="Zhang Y."/>
        </authorList>
    </citation>
    <scope>NUCLEOTIDE SEQUENCE [LARGE SCALE GENOMIC DNA]</scope>
    <source>
        <strain evidence="2">cv. Niubang</strain>
    </source>
</reference>
<reference evidence="1 2" key="2">
    <citation type="journal article" date="2022" name="Mol. Ecol. Resour.">
        <title>The genomes of chicory, endive, great burdock and yacon provide insights into Asteraceae paleo-polyploidization history and plant inulin production.</title>
        <authorList>
            <person name="Fan W."/>
            <person name="Wang S."/>
            <person name="Wang H."/>
            <person name="Wang A."/>
            <person name="Jiang F."/>
            <person name="Liu H."/>
            <person name="Zhao H."/>
            <person name="Xu D."/>
            <person name="Zhang Y."/>
        </authorList>
    </citation>
    <scope>NUCLEOTIDE SEQUENCE [LARGE SCALE GENOMIC DNA]</scope>
    <source>
        <strain evidence="2">cv. Niubang</strain>
    </source>
</reference>
<keyword evidence="2" id="KW-1185">Reference proteome</keyword>
<evidence type="ECO:0000313" key="2">
    <source>
        <dbReference type="Proteomes" id="UP001055879"/>
    </source>
</evidence>
<gene>
    <name evidence="1" type="ORF">L6452_07895</name>
</gene>
<organism evidence="1 2">
    <name type="scientific">Arctium lappa</name>
    <name type="common">Greater burdock</name>
    <name type="synonym">Lappa major</name>
    <dbReference type="NCBI Taxonomy" id="4217"/>
    <lineage>
        <taxon>Eukaryota</taxon>
        <taxon>Viridiplantae</taxon>
        <taxon>Streptophyta</taxon>
        <taxon>Embryophyta</taxon>
        <taxon>Tracheophyta</taxon>
        <taxon>Spermatophyta</taxon>
        <taxon>Magnoliopsida</taxon>
        <taxon>eudicotyledons</taxon>
        <taxon>Gunneridae</taxon>
        <taxon>Pentapetalae</taxon>
        <taxon>asterids</taxon>
        <taxon>campanulids</taxon>
        <taxon>Asterales</taxon>
        <taxon>Asteraceae</taxon>
        <taxon>Carduoideae</taxon>
        <taxon>Cardueae</taxon>
        <taxon>Arctiinae</taxon>
        <taxon>Arctium</taxon>
    </lineage>
</organism>